<dbReference type="InterPro" id="IPR027417">
    <property type="entry name" value="P-loop_NTPase"/>
</dbReference>
<dbReference type="PANTHER" id="PTHR47972">
    <property type="entry name" value="KINESIN-LIKE PROTEIN KLP-3"/>
    <property type="match status" value="1"/>
</dbReference>
<dbReference type="Gene3D" id="3.40.850.10">
    <property type="entry name" value="Kinesin motor domain"/>
    <property type="match status" value="1"/>
</dbReference>
<protein>
    <submittedName>
        <fullName evidence="2">Kinesin</fullName>
    </submittedName>
</protein>
<organism evidence="2 3">
    <name type="scientific">Striga asiatica</name>
    <name type="common">Asiatic witchweed</name>
    <name type="synonym">Buchnera asiatica</name>
    <dbReference type="NCBI Taxonomy" id="4170"/>
    <lineage>
        <taxon>Eukaryota</taxon>
        <taxon>Viridiplantae</taxon>
        <taxon>Streptophyta</taxon>
        <taxon>Embryophyta</taxon>
        <taxon>Tracheophyta</taxon>
        <taxon>Spermatophyta</taxon>
        <taxon>Magnoliopsida</taxon>
        <taxon>eudicotyledons</taxon>
        <taxon>Gunneridae</taxon>
        <taxon>Pentapetalae</taxon>
        <taxon>asterids</taxon>
        <taxon>lamiids</taxon>
        <taxon>Lamiales</taxon>
        <taxon>Orobanchaceae</taxon>
        <taxon>Buchnereae</taxon>
        <taxon>Striga</taxon>
    </lineage>
</organism>
<sequence>MMESETMLKLSHFQRQRKRCIDLAHNVNFALLNFTLLDNNLSVQKLSFTFDKVFMPDASQEDVFVEISQLVQSALDGYKNQSNSNKPFSTNEHHPSCFEMVQAIDIRMHLCIWPNRFRQNRFIPRSLEQVFETRQILQAQGWKYDMQHQIEHALMPHEHKMLESNMQSNTMPMETLTFLI</sequence>
<gene>
    <name evidence="2" type="ORF">STAS_30817</name>
</gene>
<comment type="caution">
    <text evidence="2">The sequence shown here is derived from an EMBL/GenBank/DDBJ whole genome shotgun (WGS) entry which is preliminary data.</text>
</comment>
<dbReference type="GO" id="GO:0003777">
    <property type="term" value="F:microtubule motor activity"/>
    <property type="evidence" value="ECO:0007669"/>
    <property type="project" value="InterPro"/>
</dbReference>
<dbReference type="SUPFAM" id="SSF52540">
    <property type="entry name" value="P-loop containing nucleoside triphosphate hydrolases"/>
    <property type="match status" value="1"/>
</dbReference>
<dbReference type="OrthoDB" id="1736327at2759"/>
<keyword evidence="3" id="KW-1185">Reference proteome</keyword>
<name>A0A5A7R9R2_STRAF</name>
<dbReference type="PANTHER" id="PTHR47972:SF46">
    <property type="entry name" value="KINESIN-LIKE PROTEIN"/>
    <property type="match status" value="1"/>
</dbReference>
<evidence type="ECO:0000313" key="2">
    <source>
        <dbReference type="EMBL" id="GER53317.1"/>
    </source>
</evidence>
<dbReference type="AlphaFoldDB" id="A0A5A7R9R2"/>
<dbReference type="Pfam" id="PF16796">
    <property type="entry name" value="Microtub_bd"/>
    <property type="match status" value="1"/>
</dbReference>
<reference evidence="3" key="1">
    <citation type="journal article" date="2019" name="Curr. Biol.">
        <title>Genome Sequence of Striga asiatica Provides Insight into the Evolution of Plant Parasitism.</title>
        <authorList>
            <person name="Yoshida S."/>
            <person name="Kim S."/>
            <person name="Wafula E.K."/>
            <person name="Tanskanen J."/>
            <person name="Kim Y.M."/>
            <person name="Honaas L."/>
            <person name="Yang Z."/>
            <person name="Spallek T."/>
            <person name="Conn C.E."/>
            <person name="Ichihashi Y."/>
            <person name="Cheong K."/>
            <person name="Cui S."/>
            <person name="Der J.P."/>
            <person name="Gundlach H."/>
            <person name="Jiao Y."/>
            <person name="Hori C."/>
            <person name="Ishida J.K."/>
            <person name="Kasahara H."/>
            <person name="Kiba T."/>
            <person name="Kim M.S."/>
            <person name="Koo N."/>
            <person name="Laohavisit A."/>
            <person name="Lee Y.H."/>
            <person name="Lumba S."/>
            <person name="McCourt P."/>
            <person name="Mortimer J.C."/>
            <person name="Mutuku J.M."/>
            <person name="Nomura T."/>
            <person name="Sasaki-Sekimoto Y."/>
            <person name="Seto Y."/>
            <person name="Wang Y."/>
            <person name="Wakatake T."/>
            <person name="Sakakibara H."/>
            <person name="Demura T."/>
            <person name="Yamaguchi S."/>
            <person name="Yoneyama K."/>
            <person name="Manabe R.I."/>
            <person name="Nelson D.C."/>
            <person name="Schulman A.H."/>
            <person name="Timko M.P."/>
            <person name="dePamphilis C.W."/>
            <person name="Choi D."/>
            <person name="Shirasu K."/>
        </authorList>
    </citation>
    <scope>NUCLEOTIDE SEQUENCE [LARGE SCALE GENOMIC DNA]</scope>
    <source>
        <strain evidence="3">cv. UVA1</strain>
    </source>
</reference>
<accession>A0A5A7R9R2</accession>
<dbReference type="InterPro" id="IPR027640">
    <property type="entry name" value="Kinesin-like_fam"/>
</dbReference>
<dbReference type="GO" id="GO:0007018">
    <property type="term" value="P:microtubule-based movement"/>
    <property type="evidence" value="ECO:0007669"/>
    <property type="project" value="InterPro"/>
</dbReference>
<dbReference type="EMBL" id="BKCP01010515">
    <property type="protein sequence ID" value="GER53317.1"/>
    <property type="molecule type" value="Genomic_DNA"/>
</dbReference>
<proteinExistence type="predicted"/>
<dbReference type="InterPro" id="IPR036961">
    <property type="entry name" value="Kinesin_motor_dom_sf"/>
</dbReference>
<evidence type="ECO:0000313" key="3">
    <source>
        <dbReference type="Proteomes" id="UP000325081"/>
    </source>
</evidence>
<feature type="domain" description="Spindle pole body-associated protein Vik1/Cik1 microtubule binding" evidence="1">
    <location>
        <begin position="36"/>
        <end position="79"/>
    </location>
</feature>
<dbReference type="InterPro" id="IPR031852">
    <property type="entry name" value="Vik1/Cik1_MT-bd"/>
</dbReference>
<dbReference type="GO" id="GO:0008017">
    <property type="term" value="F:microtubule binding"/>
    <property type="evidence" value="ECO:0007669"/>
    <property type="project" value="InterPro"/>
</dbReference>
<evidence type="ECO:0000259" key="1">
    <source>
        <dbReference type="Pfam" id="PF16796"/>
    </source>
</evidence>
<dbReference type="Proteomes" id="UP000325081">
    <property type="component" value="Unassembled WGS sequence"/>
</dbReference>